<dbReference type="PANTHER" id="PTHR37461">
    <property type="entry name" value="ANTI-SIGMA-K FACTOR RSKA"/>
    <property type="match status" value="1"/>
</dbReference>
<dbReference type="RefSeq" id="WP_167226372.1">
    <property type="nucleotide sequence ID" value="NZ_JAAQPH010000012.1"/>
</dbReference>
<evidence type="ECO:0000256" key="1">
    <source>
        <dbReference type="SAM" id="Phobius"/>
    </source>
</evidence>
<feature type="domain" description="Anti-sigma K factor RskA C-terminal" evidence="2">
    <location>
        <begin position="96"/>
        <end position="236"/>
    </location>
</feature>
<comment type="caution">
    <text evidence="3">The sequence shown here is derived from an EMBL/GenBank/DDBJ whole genome shotgun (WGS) entry which is preliminary data.</text>
</comment>
<proteinExistence type="predicted"/>
<dbReference type="GO" id="GO:0005886">
    <property type="term" value="C:plasma membrane"/>
    <property type="evidence" value="ECO:0007669"/>
    <property type="project" value="InterPro"/>
</dbReference>
<name>A0A967EZ25_9PROT</name>
<dbReference type="PANTHER" id="PTHR37461:SF1">
    <property type="entry name" value="ANTI-SIGMA-K FACTOR RSKA"/>
    <property type="match status" value="1"/>
</dbReference>
<dbReference type="InterPro" id="IPR051474">
    <property type="entry name" value="Anti-sigma-K/W_factor"/>
</dbReference>
<dbReference type="GO" id="GO:0016989">
    <property type="term" value="F:sigma factor antagonist activity"/>
    <property type="evidence" value="ECO:0007669"/>
    <property type="project" value="TreeGrafter"/>
</dbReference>
<gene>
    <name evidence="3" type="ORF">HBA54_15945</name>
</gene>
<feature type="transmembrane region" description="Helical" evidence="1">
    <location>
        <begin position="95"/>
        <end position="115"/>
    </location>
</feature>
<keyword evidence="4" id="KW-1185">Reference proteome</keyword>
<evidence type="ECO:0000259" key="2">
    <source>
        <dbReference type="Pfam" id="PF10099"/>
    </source>
</evidence>
<evidence type="ECO:0000313" key="3">
    <source>
        <dbReference type="EMBL" id="NIA70098.1"/>
    </source>
</evidence>
<dbReference type="Pfam" id="PF10099">
    <property type="entry name" value="RskA_C"/>
    <property type="match status" value="1"/>
</dbReference>
<accession>A0A967EZ25</accession>
<dbReference type="Proteomes" id="UP000761264">
    <property type="component" value="Unassembled WGS sequence"/>
</dbReference>
<organism evidence="3 4">
    <name type="scientific">Pelagibius litoralis</name>
    <dbReference type="NCBI Taxonomy" id="374515"/>
    <lineage>
        <taxon>Bacteria</taxon>
        <taxon>Pseudomonadati</taxon>
        <taxon>Pseudomonadota</taxon>
        <taxon>Alphaproteobacteria</taxon>
        <taxon>Rhodospirillales</taxon>
        <taxon>Rhodovibrionaceae</taxon>
        <taxon>Pelagibius</taxon>
    </lineage>
</organism>
<protein>
    <recommendedName>
        <fullName evidence="2">Anti-sigma K factor RskA C-terminal domain-containing protein</fullName>
    </recommendedName>
</protein>
<sequence>MRYDDPQVQEALAGDYAVGALQGPARRRLEALMRTRPDLRRRVEAWEDRLTPLAEQTPARTPRARVFRALEKRINPLSETGQSSFWENLAFWRPFGAVAAVLVVLLGGYAGFIGYQSGQQPVQIAETAPQQVLPSYVAVLEDGSEQPALVVTAYTGPWRLAVKPLRPLDGEEAKVFQVWTVERGNGTIRPLLQLAGDEQTGQPLDKGGWDAVKSSESLIVTLEAIGSAAAAPSSPVLFSGLCINLWEANDT</sequence>
<dbReference type="EMBL" id="JAAQPH010000012">
    <property type="protein sequence ID" value="NIA70098.1"/>
    <property type="molecule type" value="Genomic_DNA"/>
</dbReference>
<keyword evidence="1" id="KW-0472">Membrane</keyword>
<dbReference type="InterPro" id="IPR018764">
    <property type="entry name" value="RskA_C"/>
</dbReference>
<keyword evidence="1" id="KW-0812">Transmembrane</keyword>
<dbReference type="AlphaFoldDB" id="A0A967EZ25"/>
<reference evidence="3" key="1">
    <citation type="submission" date="2020-03" db="EMBL/GenBank/DDBJ databases">
        <title>Genome of Pelagibius litoralis DSM 21314T.</title>
        <authorList>
            <person name="Wang G."/>
        </authorList>
    </citation>
    <scope>NUCLEOTIDE SEQUENCE</scope>
    <source>
        <strain evidence="3">DSM 21314</strain>
    </source>
</reference>
<evidence type="ECO:0000313" key="4">
    <source>
        <dbReference type="Proteomes" id="UP000761264"/>
    </source>
</evidence>
<keyword evidence="1" id="KW-1133">Transmembrane helix</keyword>
<dbReference type="GO" id="GO:0006417">
    <property type="term" value="P:regulation of translation"/>
    <property type="evidence" value="ECO:0007669"/>
    <property type="project" value="TreeGrafter"/>
</dbReference>